<evidence type="ECO:0000313" key="3">
    <source>
        <dbReference type="EMBL" id="CAA9524848.1"/>
    </source>
</evidence>
<dbReference type="CDD" id="cd03401">
    <property type="entry name" value="SPFH_prohibitin"/>
    <property type="match status" value="1"/>
</dbReference>
<organism evidence="3">
    <name type="scientific">uncultured Thermoleophilia bacterium</name>
    <dbReference type="NCBI Taxonomy" id="1497501"/>
    <lineage>
        <taxon>Bacteria</taxon>
        <taxon>Bacillati</taxon>
        <taxon>Actinomycetota</taxon>
        <taxon>Thermoleophilia</taxon>
        <taxon>environmental samples</taxon>
    </lineage>
</organism>
<dbReference type="InterPro" id="IPR000163">
    <property type="entry name" value="Prohibitin"/>
</dbReference>
<name>A0A6J4TJ41_9ACTN</name>
<dbReference type="PANTHER" id="PTHR42911">
    <property type="entry name" value="MODULATOR OF FTSH PROTEASE HFLC"/>
    <property type="match status" value="1"/>
</dbReference>
<proteinExistence type="predicted"/>
<dbReference type="GO" id="GO:0016020">
    <property type="term" value="C:membrane"/>
    <property type="evidence" value="ECO:0007669"/>
    <property type="project" value="InterPro"/>
</dbReference>
<dbReference type="PANTHER" id="PTHR42911:SF1">
    <property type="entry name" value="MODULATOR OF FTSH PROTEASE HFLC"/>
    <property type="match status" value="1"/>
</dbReference>
<evidence type="ECO:0000259" key="2">
    <source>
        <dbReference type="SMART" id="SM00244"/>
    </source>
</evidence>
<accession>A0A6J4TJ41</accession>
<evidence type="ECO:0000256" key="1">
    <source>
        <dbReference type="SAM" id="Phobius"/>
    </source>
</evidence>
<dbReference type="SMART" id="SM00244">
    <property type="entry name" value="PHB"/>
    <property type="match status" value="1"/>
</dbReference>
<reference evidence="3" key="1">
    <citation type="submission" date="2020-02" db="EMBL/GenBank/DDBJ databases">
        <authorList>
            <person name="Meier V. D."/>
        </authorList>
    </citation>
    <scope>NUCLEOTIDE SEQUENCE</scope>
    <source>
        <strain evidence="3">AVDCRST_MAG79</strain>
    </source>
</reference>
<keyword evidence="1" id="KW-1133">Transmembrane helix</keyword>
<dbReference type="Pfam" id="PF01145">
    <property type="entry name" value="Band_7"/>
    <property type="match status" value="1"/>
</dbReference>
<dbReference type="InterPro" id="IPR036013">
    <property type="entry name" value="Band_7/SPFH_dom_sf"/>
</dbReference>
<dbReference type="Gene3D" id="3.30.479.30">
    <property type="entry name" value="Band 7 domain"/>
    <property type="match status" value="1"/>
</dbReference>
<feature type="domain" description="Band 7" evidence="2">
    <location>
        <begin position="44"/>
        <end position="222"/>
    </location>
</feature>
<keyword evidence="1" id="KW-0812">Transmembrane</keyword>
<dbReference type="SUPFAM" id="SSF117892">
    <property type="entry name" value="Band 7/SPFH domain"/>
    <property type="match status" value="1"/>
</dbReference>
<gene>
    <name evidence="3" type="ORF">AVDCRST_MAG79-436</name>
</gene>
<dbReference type="AlphaFoldDB" id="A0A6J4TJ41"/>
<dbReference type="EMBL" id="CADCWC010000081">
    <property type="protein sequence ID" value="CAA9524848.1"/>
    <property type="molecule type" value="Genomic_DNA"/>
</dbReference>
<protein>
    <recommendedName>
        <fullName evidence="2">Band 7 domain-containing protein</fullName>
    </recommendedName>
</protein>
<sequence>MASSISGRFGTVGSAVRAPGAQTMKRVLAVVAGVAIVLMFLPSTVTYINPGHVGILIHRTGGGVDPKPLGPGLQLRNPLLSAIVEYPTFMQTLELRRGAGGGARGNDEINVNSVEGQPISMDVSMSFELEPARVPRLYETFRTDIDAIQHGYVKQAVRQALQEVVGALPIADIIGPRKAEATNTARLLLEKRLSPYGIEVKQFTINELRPPQTVIEAINTKNVMQQQALTAQNELQKNEFQARGDSIKAAGRAKAITAEAEAQARANQLLAQSLTPNLVQYEMAKRWDGKMPQVSGGAMPLMQLPMPK</sequence>
<feature type="transmembrane region" description="Helical" evidence="1">
    <location>
        <begin position="27"/>
        <end position="48"/>
    </location>
</feature>
<dbReference type="InterPro" id="IPR001107">
    <property type="entry name" value="Band_7"/>
</dbReference>
<keyword evidence="1" id="KW-0472">Membrane</keyword>